<keyword evidence="14" id="KW-1160">Virus entry into host cell</keyword>
<organism evidence="16 17">
    <name type="scientific">Capybara associated cyclovirus 1</name>
    <dbReference type="NCBI Taxonomy" id="2604905"/>
    <lineage>
        <taxon>Viruses</taxon>
        <taxon>Monodnaviria</taxon>
        <taxon>Shotokuvirae</taxon>
        <taxon>Cressdnaviricota</taxon>
        <taxon>Arfiviricetes</taxon>
        <taxon>Cirlivirales</taxon>
        <taxon>Circoviridae</taxon>
        <taxon>Cyclovirus</taxon>
        <taxon>Cyclovirus roedor</taxon>
    </lineage>
</organism>
<proteinExistence type="inferred from homology"/>
<evidence type="ECO:0000256" key="4">
    <source>
        <dbReference type="ARBA" id="ARBA00022431"/>
    </source>
</evidence>
<dbReference type="GO" id="GO:0003677">
    <property type="term" value="F:DNA binding"/>
    <property type="evidence" value="ECO:0007669"/>
    <property type="project" value="UniProtKB-KW"/>
</dbReference>
<keyword evidence="9" id="KW-1162">Viral penetration into host cytoplasm</keyword>
<evidence type="ECO:0000256" key="15">
    <source>
        <dbReference type="ARBA" id="ARBA00046863"/>
    </source>
</evidence>
<dbReference type="InterPro" id="IPR038652">
    <property type="entry name" value="Circovirus_capsid_sf"/>
</dbReference>
<evidence type="ECO:0000256" key="1">
    <source>
        <dbReference type="ARBA" id="ARBA00004147"/>
    </source>
</evidence>
<dbReference type="Pfam" id="PF02443">
    <property type="entry name" value="Circo_capsid"/>
    <property type="match status" value="1"/>
</dbReference>
<dbReference type="GO" id="GO:0019062">
    <property type="term" value="P:virion attachment to host cell"/>
    <property type="evidence" value="ECO:0007669"/>
    <property type="project" value="UniProtKB-KW"/>
</dbReference>
<keyword evidence="17" id="KW-1185">Reference proteome</keyword>
<dbReference type="GO" id="GO:0075732">
    <property type="term" value="P:viral penetration into host nucleus"/>
    <property type="evidence" value="ECO:0007669"/>
    <property type="project" value="UniProtKB-KW"/>
</dbReference>
<dbReference type="Gene3D" id="2.60.120.950">
    <property type="entry name" value="Circovirus capsid protein"/>
    <property type="match status" value="1"/>
</dbReference>
<dbReference type="KEGG" id="vg:80536448"/>
<dbReference type="RefSeq" id="YP_010798300.1">
    <property type="nucleotide sequence ID" value="NC_076405.1"/>
</dbReference>
<evidence type="ECO:0000256" key="14">
    <source>
        <dbReference type="ARBA" id="ARBA00023296"/>
    </source>
</evidence>
<dbReference type="InterPro" id="IPR003383">
    <property type="entry name" value="Circovirus_capsid"/>
</dbReference>
<reference evidence="16" key="1">
    <citation type="submission" date="2019-05" db="EMBL/GenBank/DDBJ databases">
        <title>Diverse ssDNA viruses associated with Capybara (Hydrochoerus hydrochaeris) in Brazil.</title>
        <authorList>
            <person name="Fontenele R.S."/>
            <person name="Lamas N.S."/>
            <person name="Lacorte C."/>
            <person name="Varsani A."/>
            <person name="Ribeiro S.G."/>
        </authorList>
    </citation>
    <scope>NUCLEOTIDE SEQUENCE</scope>
    <source>
        <strain evidence="16">Cap1_365</strain>
    </source>
</reference>
<keyword evidence="7" id="KW-1048">Host nucleus</keyword>
<dbReference type="GO" id="GO:0019069">
    <property type="term" value="P:viral capsid assembly"/>
    <property type="evidence" value="ECO:0007669"/>
    <property type="project" value="InterPro"/>
</dbReference>
<dbReference type="EMBL" id="MK947371">
    <property type="protein sequence ID" value="QFR58250.1"/>
    <property type="molecule type" value="Genomic_DNA"/>
</dbReference>
<keyword evidence="13" id="KW-0238">DNA-binding</keyword>
<evidence type="ECO:0000256" key="7">
    <source>
        <dbReference type="ARBA" id="ARBA00022562"/>
    </source>
</evidence>
<comment type="similarity">
    <text evidence="3">Belongs to the circoviridae capsid protein family.</text>
</comment>
<evidence type="ECO:0000256" key="5">
    <source>
        <dbReference type="ARBA" id="ARBA00022524"/>
    </source>
</evidence>
<dbReference type="Proteomes" id="UP000683057">
    <property type="component" value="Segment"/>
</dbReference>
<keyword evidence="5" id="KW-1163">Viral penetration into host nucleus</keyword>
<evidence type="ECO:0000256" key="3">
    <source>
        <dbReference type="ARBA" id="ARBA00010301"/>
    </source>
</evidence>
<evidence type="ECO:0000313" key="16">
    <source>
        <dbReference type="EMBL" id="QFR58250.1"/>
    </source>
</evidence>
<comment type="subunit">
    <text evidence="15">Homomultimer. Assembles in the nucleus, presumably in an immature form, then migrates to the cytoplasm once assembled as mature virion. Interacts with Rep; this interaction relocates Rep into the nucleus.</text>
</comment>
<protein>
    <submittedName>
        <fullName evidence="16">Capsid protein</fullName>
    </submittedName>
</protein>
<evidence type="ECO:0000256" key="12">
    <source>
        <dbReference type="ARBA" id="ARBA00022890"/>
    </source>
</evidence>
<evidence type="ECO:0000256" key="2">
    <source>
        <dbReference type="ARBA" id="ARBA00004328"/>
    </source>
</evidence>
<name>A0A5P8PPN6_9CIRC</name>
<evidence type="ECO:0000256" key="8">
    <source>
        <dbReference type="ARBA" id="ARBA00022581"/>
    </source>
</evidence>
<evidence type="ECO:0000256" key="13">
    <source>
        <dbReference type="ARBA" id="ARBA00023125"/>
    </source>
</evidence>
<keyword evidence="10" id="KW-1161">Viral attachment to host cell</keyword>
<evidence type="ECO:0000256" key="6">
    <source>
        <dbReference type="ARBA" id="ARBA00022561"/>
    </source>
</evidence>
<accession>A0A5P8PPN6</accession>
<evidence type="ECO:0000313" key="17">
    <source>
        <dbReference type="Proteomes" id="UP000683057"/>
    </source>
</evidence>
<keyword evidence="11" id="KW-0946">Virion</keyword>
<evidence type="ECO:0000256" key="10">
    <source>
        <dbReference type="ARBA" id="ARBA00022804"/>
    </source>
</evidence>
<gene>
    <name evidence="16" type="primary">cp</name>
</gene>
<dbReference type="GO" id="GO:0075509">
    <property type="term" value="P:endocytosis involved in viral entry into host cell"/>
    <property type="evidence" value="ECO:0007669"/>
    <property type="project" value="UniProtKB-KW"/>
</dbReference>
<evidence type="ECO:0000256" key="11">
    <source>
        <dbReference type="ARBA" id="ARBA00022844"/>
    </source>
</evidence>
<dbReference type="GeneID" id="80536448"/>
<keyword evidence="6" id="KW-0167">Capsid protein</keyword>
<dbReference type="GO" id="GO:0039615">
    <property type="term" value="C:T=1 icosahedral viral capsid"/>
    <property type="evidence" value="ECO:0007669"/>
    <property type="project" value="UniProtKB-KW"/>
</dbReference>
<dbReference type="GO" id="GO:0043657">
    <property type="term" value="C:host cell"/>
    <property type="evidence" value="ECO:0007669"/>
    <property type="project" value="GOC"/>
</dbReference>
<sequence length="228" mass="26301">MYGSRRFKGRRTRLPWRRSRFVRRRRGRFSRRTRRNYRRHTGNLVVLGRTTLKIVPNATTETTTIVQPMIDDFKEFDNFKYNFEMYKMLSVRIKVTPVNNIQDGQINGAIYWTAPWKRPVNTPAGFTAEAIQSLDKARSHHICSTMTRHFVPAIQNVVAINGTGEASSNLTNSQIIFKPWISVIEDAALTIRHHCGLVNFPAMPTTNAFTLTVTAKVMFKNQKNSQLN</sequence>
<evidence type="ECO:0000256" key="9">
    <source>
        <dbReference type="ARBA" id="ARBA00022595"/>
    </source>
</evidence>
<comment type="subcellular location">
    <subcellularLocation>
        <location evidence="1">Host nucleus</location>
    </subcellularLocation>
    <subcellularLocation>
        <location evidence="2">Virion</location>
    </subcellularLocation>
</comment>
<keyword evidence="8" id="KW-0945">Host-virus interaction</keyword>
<dbReference type="GO" id="GO:0042025">
    <property type="term" value="C:host cell nucleus"/>
    <property type="evidence" value="ECO:0007669"/>
    <property type="project" value="UniProtKB-SubCell"/>
</dbReference>
<keyword evidence="4" id="KW-1140">T=1 icosahedral capsid protein</keyword>
<keyword evidence="12" id="KW-1164">Virus endocytosis by host</keyword>